<evidence type="ECO:0000256" key="2">
    <source>
        <dbReference type="ARBA" id="ARBA00022475"/>
    </source>
</evidence>
<feature type="transmembrane region" description="Helical" evidence="7">
    <location>
        <begin position="135"/>
        <end position="164"/>
    </location>
</feature>
<dbReference type="InterPro" id="IPR024320">
    <property type="entry name" value="LPG_synthase_C"/>
</dbReference>
<feature type="transmembrane region" description="Helical" evidence="7">
    <location>
        <begin position="512"/>
        <end position="531"/>
    </location>
</feature>
<name>A0A126V1G1_9RHOB</name>
<dbReference type="AlphaFoldDB" id="A0A126V1G1"/>
<feature type="transmembrane region" description="Helical" evidence="7">
    <location>
        <begin position="468"/>
        <end position="492"/>
    </location>
</feature>
<feature type="transmembrane region" description="Helical" evidence="7">
    <location>
        <begin position="59"/>
        <end position="79"/>
    </location>
</feature>
<keyword evidence="10" id="KW-1185">Reference proteome</keyword>
<evidence type="ECO:0000313" key="9">
    <source>
        <dbReference type="EMBL" id="AML51997.1"/>
    </source>
</evidence>
<evidence type="ECO:0000256" key="3">
    <source>
        <dbReference type="ARBA" id="ARBA00022679"/>
    </source>
</evidence>
<feature type="domain" description="Phosphatidylglycerol lysyltransferase C-terminal" evidence="8">
    <location>
        <begin position="556"/>
        <end position="743"/>
    </location>
</feature>
<dbReference type="EMBL" id="CP014327">
    <property type="protein sequence ID" value="AML51997.1"/>
    <property type="molecule type" value="Genomic_DNA"/>
</dbReference>
<evidence type="ECO:0000256" key="6">
    <source>
        <dbReference type="ARBA" id="ARBA00023136"/>
    </source>
</evidence>
<keyword evidence="3" id="KW-0808">Transferase</keyword>
<dbReference type="GO" id="GO:0005886">
    <property type="term" value="C:plasma membrane"/>
    <property type="evidence" value="ECO:0007669"/>
    <property type="project" value="UniProtKB-SubCell"/>
</dbReference>
<dbReference type="GO" id="GO:0016755">
    <property type="term" value="F:aminoacyltransferase activity"/>
    <property type="evidence" value="ECO:0007669"/>
    <property type="project" value="TreeGrafter"/>
</dbReference>
<reference evidence="9 10" key="1">
    <citation type="submission" date="2016-02" db="EMBL/GenBank/DDBJ databases">
        <title>Complete genome sequence of Halocynthiibacter arcticus PAMC 20958t from arctic marine sediment.</title>
        <authorList>
            <person name="Lee Y.M."/>
            <person name="Baek K."/>
            <person name="Lee H.K."/>
            <person name="Shin S.C."/>
        </authorList>
    </citation>
    <scope>NUCLEOTIDE SEQUENCE [LARGE SCALE GENOMIC DNA]</scope>
    <source>
        <strain evidence="9">PAMC 20958</strain>
    </source>
</reference>
<keyword evidence="4 7" id="KW-0812">Transmembrane</keyword>
<feature type="transmembrane region" description="Helical" evidence="7">
    <location>
        <begin position="91"/>
        <end position="115"/>
    </location>
</feature>
<evidence type="ECO:0000256" key="4">
    <source>
        <dbReference type="ARBA" id="ARBA00022692"/>
    </source>
</evidence>
<dbReference type="KEGG" id="hat:RC74_12595"/>
<comment type="subcellular location">
    <subcellularLocation>
        <location evidence="1">Cell membrane</location>
        <topology evidence="1">Multi-pass membrane protein</topology>
    </subcellularLocation>
</comment>
<dbReference type="NCBIfam" id="NF033480">
    <property type="entry name" value="bifunc_MprF"/>
    <property type="match status" value="1"/>
</dbReference>
<protein>
    <recommendedName>
        <fullName evidence="8">Phosphatidylglycerol lysyltransferase C-terminal domain-containing protein</fullName>
    </recommendedName>
</protein>
<feature type="transmembrane region" description="Helical" evidence="7">
    <location>
        <begin position="176"/>
        <end position="196"/>
    </location>
</feature>
<evidence type="ECO:0000259" key="8">
    <source>
        <dbReference type="Pfam" id="PF09924"/>
    </source>
</evidence>
<keyword evidence="5 7" id="KW-1133">Transmembrane helix</keyword>
<keyword evidence="6 7" id="KW-0472">Membrane</keyword>
<feature type="transmembrane region" description="Helical" evidence="7">
    <location>
        <begin position="382"/>
        <end position="402"/>
    </location>
</feature>
<dbReference type="InterPro" id="IPR051211">
    <property type="entry name" value="PG_lysyltransferase"/>
</dbReference>
<dbReference type="RefSeq" id="WP_062628271.1">
    <property type="nucleotide sequence ID" value="NZ_CP014327.1"/>
</dbReference>
<dbReference type="InterPro" id="IPR022791">
    <property type="entry name" value="L-PG_synthase/AglD"/>
</dbReference>
<feature type="transmembrane region" description="Helical" evidence="7">
    <location>
        <begin position="414"/>
        <end position="433"/>
    </location>
</feature>
<feature type="transmembrane region" description="Helical" evidence="7">
    <location>
        <begin position="337"/>
        <end position="362"/>
    </location>
</feature>
<dbReference type="OrthoDB" id="145485at2"/>
<evidence type="ECO:0000256" key="7">
    <source>
        <dbReference type="SAM" id="Phobius"/>
    </source>
</evidence>
<gene>
    <name evidence="9" type="ORF">RC74_12595</name>
</gene>
<dbReference type="Pfam" id="PF09924">
    <property type="entry name" value="LPG_synthase_C"/>
    <property type="match status" value="1"/>
</dbReference>
<feature type="transmembrane region" description="Helical" evidence="7">
    <location>
        <begin position="21"/>
        <end position="39"/>
    </location>
</feature>
<sequence>MNLAEETTPSVKSSHSKLHHMAPIILGFGMFFMGAYALYNLLSSVNIGHVRQQAASVPISHIAASVLATGVGYFALIGYDWSALRYLGKRLPFPVVMMGGFLGYSFGNTIGFSAISGGAVRYRIYSAFGLNAFDVAAISTFVTLAFSFGITLVGLAALAIHPAALGDLLPWSRDTVRIAATLAFLVPMGVLTWLSVTGKVAKFRRITVSMPSPSILFSQLGFSIVDTSMAALTLYILMPTGTPDFITFIALFAAAALIGVASHVPGGIGVFESIILAGLPDTVPLDQAVAALLLFRVIYYLLPFALSVVFVSAIEGRLASGFLAKRLGPVSSQMEPAFKVVASVAPVAAGFTGFAVGIYLLLAAVVPASRKENIDPDDLLSIIFLEGGAYLSAALGLLLIVLAQGLFRRMSGAFWLTLAVLTAGAIVSTLTGADWKETLLLVVSAAVLWPLRREFFRATKLTQGMFTWRWIALLAALLVSIGGFILLLHQAVPYSHELLGQFSGDARLPRTLRTGLFMAALSVLILVYLLLQPARTRGVVVDEVAMKHAERIIALSGQPEGCLALTGDKTLFFSKEMDAFIMYAVQGRSWIAYGDPIGPKGAIPELAWDFFDSAYSANCRPVFYEISTKYLPLWVEIGLTLHKMGEEAVVDLTTFSLAGGDFRKMRAAHNKAVKTGLKLEILHPPHSAASIAALKEVSDAWLGEKHATEKGFSVGQFTAEYLAHFPIAIVKREDRILAFANVMSPGIWARSALI</sequence>
<dbReference type="STRING" id="1579316.RC74_12595"/>
<keyword evidence="2" id="KW-1003">Cell membrane</keyword>
<dbReference type="PANTHER" id="PTHR34697">
    <property type="entry name" value="PHOSPHATIDYLGLYCEROL LYSYLTRANSFERASE"/>
    <property type="match status" value="1"/>
</dbReference>
<evidence type="ECO:0000313" key="10">
    <source>
        <dbReference type="Proteomes" id="UP000070371"/>
    </source>
</evidence>
<organism evidence="9 10">
    <name type="scientific">Falsihalocynthiibacter arcticus</name>
    <dbReference type="NCBI Taxonomy" id="1579316"/>
    <lineage>
        <taxon>Bacteria</taxon>
        <taxon>Pseudomonadati</taxon>
        <taxon>Pseudomonadota</taxon>
        <taxon>Alphaproteobacteria</taxon>
        <taxon>Rhodobacterales</taxon>
        <taxon>Roseobacteraceae</taxon>
        <taxon>Falsihalocynthiibacter</taxon>
    </lineage>
</organism>
<proteinExistence type="predicted"/>
<dbReference type="Pfam" id="PF03706">
    <property type="entry name" value="LPG_synthase_TM"/>
    <property type="match status" value="1"/>
</dbReference>
<accession>A0A126V1G1</accession>
<evidence type="ECO:0000256" key="1">
    <source>
        <dbReference type="ARBA" id="ARBA00004651"/>
    </source>
</evidence>
<dbReference type="Proteomes" id="UP000070371">
    <property type="component" value="Chromosome"/>
</dbReference>
<evidence type="ECO:0000256" key="5">
    <source>
        <dbReference type="ARBA" id="ARBA00022989"/>
    </source>
</evidence>
<feature type="transmembrane region" description="Helical" evidence="7">
    <location>
        <begin position="288"/>
        <end position="316"/>
    </location>
</feature>
<dbReference type="GO" id="GO:0055091">
    <property type="term" value="P:phospholipid homeostasis"/>
    <property type="evidence" value="ECO:0007669"/>
    <property type="project" value="TreeGrafter"/>
</dbReference>
<dbReference type="PANTHER" id="PTHR34697:SF2">
    <property type="entry name" value="PHOSPHATIDYLGLYCEROL LYSYLTRANSFERASE"/>
    <property type="match status" value="1"/>
</dbReference>
<feature type="transmembrane region" description="Helical" evidence="7">
    <location>
        <begin position="216"/>
        <end position="238"/>
    </location>
</feature>
<feature type="transmembrane region" description="Helical" evidence="7">
    <location>
        <begin position="245"/>
        <end position="268"/>
    </location>
</feature>